<proteinExistence type="predicted"/>
<name>A0ABX7PVD8_9BACT</name>
<keyword evidence="3" id="KW-1185">Reference proteome</keyword>
<evidence type="ECO:0000313" key="3">
    <source>
        <dbReference type="Proteomes" id="UP000663088"/>
    </source>
</evidence>
<gene>
    <name evidence="2" type="ORF">EM20IM_08650</name>
</gene>
<feature type="compositionally biased region" description="Polar residues" evidence="1">
    <location>
        <begin position="417"/>
        <end position="428"/>
    </location>
</feature>
<feature type="region of interest" description="Disordered" evidence="1">
    <location>
        <begin position="409"/>
        <end position="435"/>
    </location>
</feature>
<dbReference type="EMBL" id="CP065956">
    <property type="protein sequence ID" value="QSR86546.1"/>
    <property type="molecule type" value="Genomic_DNA"/>
</dbReference>
<evidence type="ECO:0000313" key="2">
    <source>
        <dbReference type="EMBL" id="QSR86546.1"/>
    </source>
</evidence>
<protein>
    <submittedName>
        <fullName evidence="2">Uncharacterized protein</fullName>
    </submittedName>
</protein>
<accession>A0ABX7PVD8</accession>
<reference evidence="2 3" key="1">
    <citation type="submission" date="2020-12" db="EMBL/GenBank/DDBJ databases">
        <authorList>
            <person name="Awala S.I."/>
            <person name="Gwak J.-H."/>
            <person name="Kim S.-J."/>
            <person name="Rhee S.-K."/>
        </authorList>
    </citation>
    <scope>NUCLEOTIDE SEQUENCE [LARGE SCALE GENOMIC DNA]</scope>
    <source>
        <strain evidence="2 3">IT5</strain>
    </source>
</reference>
<evidence type="ECO:0000256" key="1">
    <source>
        <dbReference type="SAM" id="MobiDB-lite"/>
    </source>
</evidence>
<sequence>MNRDLKKLNALVVSCGEIHDHDHYQALIRSLPELARNHFVLTLELPRDFNPLMRKFIDKATSIYEKVAAHEILPKKAERKVDQLELELIDKMEKKYPSSVSWEYGFLKFRGSHCRKEKGQWVMDDPVEGEKVVLPIGHYTDIMREVARYNAEQGNRLGVYAVDITTREMKAQQRKKNLFVEINLPKECQKAVDDYLAKAKKSTFLKKIPKEGLQAKFLEDLEKEGIRLEKKQKEILLSKLDFLARLQRKDKSLTVLTKNLDKTAFRVENYPIKEKAGDMNTQLNSAFVDYRDRRMAGNDPKPDDSRFGPCDIKKAALSYPYHYPGPRILHWGGAAHLGEWKRKTNLPLELGRAGFPHGLTADAYTVDIPSPDASLDEKGRWERRYPTDFVFESQKGLLNAVQEGIKGQEKTAARHATISTAKSITGKQKNSEKER</sequence>
<dbReference type="RefSeq" id="WP_206846305.1">
    <property type="nucleotide sequence ID" value="NZ_CP065956.1"/>
</dbReference>
<organism evidence="2 3">
    <name type="scientific">Candidatus Methylacidiphilum infernorum</name>
    <dbReference type="NCBI Taxonomy" id="511746"/>
    <lineage>
        <taxon>Bacteria</taxon>
        <taxon>Pseudomonadati</taxon>
        <taxon>Verrucomicrobiota</taxon>
        <taxon>Methylacidiphilae</taxon>
        <taxon>Methylacidiphilales</taxon>
        <taxon>Methylacidiphilaceae</taxon>
        <taxon>Methylacidiphilum (ex Ratnadevi et al. 2023)</taxon>
    </lineage>
</organism>
<dbReference type="Proteomes" id="UP000663088">
    <property type="component" value="Chromosome"/>
</dbReference>